<dbReference type="InterPro" id="IPR050311">
    <property type="entry name" value="ORC1/CDC6"/>
</dbReference>
<dbReference type="CDD" id="cd00009">
    <property type="entry name" value="AAA"/>
    <property type="match status" value="1"/>
</dbReference>
<feature type="compositionally biased region" description="Polar residues" evidence="3">
    <location>
        <begin position="27"/>
        <end position="47"/>
    </location>
</feature>
<dbReference type="GO" id="GO:0033314">
    <property type="term" value="P:mitotic DNA replication checkpoint signaling"/>
    <property type="evidence" value="ECO:0007669"/>
    <property type="project" value="TreeGrafter"/>
</dbReference>
<dbReference type="Gene3D" id="1.10.8.60">
    <property type="match status" value="1"/>
</dbReference>
<proteinExistence type="inferred from homology"/>
<keyword evidence="6" id="KW-1185">Reference proteome</keyword>
<evidence type="ECO:0000256" key="1">
    <source>
        <dbReference type="ARBA" id="ARBA00006184"/>
    </source>
</evidence>
<dbReference type="SMART" id="SM00382">
    <property type="entry name" value="AAA"/>
    <property type="match status" value="1"/>
</dbReference>
<dbReference type="InterPro" id="IPR049945">
    <property type="entry name" value="AAA_22"/>
</dbReference>
<dbReference type="PANTHER" id="PTHR10763:SF26">
    <property type="entry name" value="CELL DIVISION CONTROL PROTEIN 6 HOMOLOG"/>
    <property type="match status" value="1"/>
</dbReference>
<dbReference type="GO" id="GO:0006270">
    <property type="term" value="P:DNA replication initiation"/>
    <property type="evidence" value="ECO:0007669"/>
    <property type="project" value="TreeGrafter"/>
</dbReference>
<dbReference type="EMBL" id="MU155168">
    <property type="protein sequence ID" value="KAF9482254.1"/>
    <property type="molecule type" value="Genomic_DNA"/>
</dbReference>
<feature type="compositionally biased region" description="Low complexity" evidence="3">
    <location>
        <begin position="484"/>
        <end position="501"/>
    </location>
</feature>
<dbReference type="Proteomes" id="UP000807469">
    <property type="component" value="Unassembled WGS sequence"/>
</dbReference>
<gene>
    <name evidence="5" type="ORF">BDN70DRAFT_452573</name>
</gene>
<dbReference type="AlphaFoldDB" id="A0A9P5Z6Z4"/>
<dbReference type="GO" id="GO:0016887">
    <property type="term" value="F:ATP hydrolysis activity"/>
    <property type="evidence" value="ECO:0007669"/>
    <property type="project" value="InterPro"/>
</dbReference>
<reference evidence="5" key="1">
    <citation type="submission" date="2020-11" db="EMBL/GenBank/DDBJ databases">
        <authorList>
            <consortium name="DOE Joint Genome Institute"/>
            <person name="Ahrendt S."/>
            <person name="Riley R."/>
            <person name="Andreopoulos W."/>
            <person name="Labutti K."/>
            <person name="Pangilinan J."/>
            <person name="Ruiz-Duenas F.J."/>
            <person name="Barrasa J.M."/>
            <person name="Sanchez-Garcia M."/>
            <person name="Camarero S."/>
            <person name="Miyauchi S."/>
            <person name="Serrano A."/>
            <person name="Linde D."/>
            <person name="Babiker R."/>
            <person name="Drula E."/>
            <person name="Ayuso-Fernandez I."/>
            <person name="Pacheco R."/>
            <person name="Padilla G."/>
            <person name="Ferreira P."/>
            <person name="Barriuso J."/>
            <person name="Kellner H."/>
            <person name="Castanera R."/>
            <person name="Alfaro M."/>
            <person name="Ramirez L."/>
            <person name="Pisabarro A.G."/>
            <person name="Kuo A."/>
            <person name="Tritt A."/>
            <person name="Lipzen A."/>
            <person name="He G."/>
            <person name="Yan M."/>
            <person name="Ng V."/>
            <person name="Cullen D."/>
            <person name="Martin F."/>
            <person name="Rosso M.-N."/>
            <person name="Henrissat B."/>
            <person name="Hibbett D."/>
            <person name="Martinez A.T."/>
            <person name="Grigoriev I.V."/>
        </authorList>
    </citation>
    <scope>NUCLEOTIDE SEQUENCE</scope>
    <source>
        <strain evidence="5">CIRM-BRFM 674</strain>
    </source>
</reference>
<evidence type="ECO:0000313" key="5">
    <source>
        <dbReference type="EMBL" id="KAF9482254.1"/>
    </source>
</evidence>
<dbReference type="OrthoDB" id="1926878at2759"/>
<dbReference type="SUPFAM" id="SSF52540">
    <property type="entry name" value="P-loop containing nucleoside triphosphate hydrolases"/>
    <property type="match status" value="1"/>
</dbReference>
<evidence type="ECO:0000313" key="6">
    <source>
        <dbReference type="Proteomes" id="UP000807469"/>
    </source>
</evidence>
<evidence type="ECO:0000256" key="2">
    <source>
        <dbReference type="ARBA" id="ARBA00022705"/>
    </source>
</evidence>
<dbReference type="PROSITE" id="PS51257">
    <property type="entry name" value="PROKAR_LIPOPROTEIN"/>
    <property type="match status" value="1"/>
</dbReference>
<dbReference type="Gene3D" id="3.40.50.300">
    <property type="entry name" value="P-loop containing nucleotide triphosphate hydrolases"/>
    <property type="match status" value="1"/>
</dbReference>
<comment type="caution">
    <text evidence="5">The sequence shown here is derived from an EMBL/GenBank/DDBJ whole genome shotgun (WGS) entry which is preliminary data.</text>
</comment>
<dbReference type="InterPro" id="IPR003593">
    <property type="entry name" value="AAA+_ATPase"/>
</dbReference>
<feature type="compositionally biased region" description="Low complexity" evidence="3">
    <location>
        <begin position="67"/>
        <end position="99"/>
    </location>
</feature>
<feature type="region of interest" description="Disordered" evidence="3">
    <location>
        <begin position="429"/>
        <end position="451"/>
    </location>
</feature>
<dbReference type="GO" id="GO:0003688">
    <property type="term" value="F:DNA replication origin binding"/>
    <property type="evidence" value="ECO:0007669"/>
    <property type="project" value="TreeGrafter"/>
</dbReference>
<keyword evidence="2" id="KW-0235">DNA replication</keyword>
<comment type="similarity">
    <text evidence="1">Belongs to the CDC6/cdc18 family.</text>
</comment>
<feature type="region of interest" description="Disordered" evidence="3">
    <location>
        <begin position="1"/>
        <end position="99"/>
    </location>
</feature>
<evidence type="ECO:0000259" key="4">
    <source>
        <dbReference type="SMART" id="SM00382"/>
    </source>
</evidence>
<dbReference type="Pfam" id="PF13401">
    <property type="entry name" value="AAA_22"/>
    <property type="match status" value="1"/>
</dbReference>
<feature type="region of interest" description="Disordered" evidence="3">
    <location>
        <begin position="484"/>
        <end position="514"/>
    </location>
</feature>
<dbReference type="GO" id="GO:0005634">
    <property type="term" value="C:nucleus"/>
    <property type="evidence" value="ECO:0007669"/>
    <property type="project" value="TreeGrafter"/>
</dbReference>
<evidence type="ECO:0000256" key="3">
    <source>
        <dbReference type="SAM" id="MobiDB-lite"/>
    </source>
</evidence>
<dbReference type="PANTHER" id="PTHR10763">
    <property type="entry name" value="CELL DIVISION CONTROL PROTEIN 6-RELATED"/>
    <property type="match status" value="1"/>
</dbReference>
<organism evidence="5 6">
    <name type="scientific">Pholiota conissans</name>
    <dbReference type="NCBI Taxonomy" id="109636"/>
    <lineage>
        <taxon>Eukaryota</taxon>
        <taxon>Fungi</taxon>
        <taxon>Dikarya</taxon>
        <taxon>Basidiomycota</taxon>
        <taxon>Agaricomycotina</taxon>
        <taxon>Agaricomycetes</taxon>
        <taxon>Agaricomycetidae</taxon>
        <taxon>Agaricales</taxon>
        <taxon>Agaricineae</taxon>
        <taxon>Strophariaceae</taxon>
        <taxon>Pholiota</taxon>
    </lineage>
</organism>
<protein>
    <submittedName>
        <fullName evidence="5">P-loop containing nucleoside triphosphate hydrolase protein</fullName>
    </submittedName>
</protein>
<dbReference type="InterPro" id="IPR027417">
    <property type="entry name" value="P-loop_NTPase"/>
</dbReference>
<sequence>MLTRSSVLGKRGHQVSSSPAPAMQACEQLQTPDSTPNPKRARTTTSVEDGDGNKENIPPFKLTPIDATTSPRSARALRRTSTSSAIMTPTRSRPSPRRVASVSSLVPATPSADIIQVAISTPPPTPPTILLPIETRIRALLRSTCNNTQTEMAGREAERTSILEFLSSFIEGNSMVEDKAASSMFISGSPGTGKTALVNSIIRQLSSSNDTDVKVVSINCMALKSVDALWERMIEELTTGPKRKVAGKKLKGRETVQSLLATLKVKYVLILDELDNIASSTQSLSSIFTLTESLPDALRLIGIANTHTLTSSSTAFSPSSNVRTIHFAPYTPAQLQAILQSRLDSLSAGDAPPQTATDVKRLIPTPALVLLTKKVAALTGDVRSLFEVLRGAIDLAVVPKESNENPLHVKPTIVTPQHILAALKAYTPSSPSKSSASSTPSSTPTAATSSSETFNKINNLGLQARLALVSILLASKRVEAGLSLSASTSPSASPKKSTASPMKRSTSLPNPATNRQAVGIETGVLHSYYTGLLSRTEMGLFEPVSRSEFGDLMGVLEGNGIVSLSSSLLACTSPKGKKPFGRSASFGAGLGKSGAGAIGEVRLVEGMWGDEVLRGLGVTSEVVVDAREEEVRGIWQREQARLRRDLKAAANAASNSNLDLVAGAFQL</sequence>
<accession>A0A9P5Z6Z4</accession>
<feature type="compositionally biased region" description="Polar residues" evidence="3">
    <location>
        <begin position="503"/>
        <end position="514"/>
    </location>
</feature>
<feature type="domain" description="AAA+ ATPase" evidence="4">
    <location>
        <begin position="180"/>
        <end position="326"/>
    </location>
</feature>
<name>A0A9P5Z6Z4_9AGAR</name>
<keyword evidence="5" id="KW-0378">Hydrolase</keyword>